<name>A0A7D9EG22_PARCT</name>
<proteinExistence type="predicted"/>
<keyword evidence="2" id="KW-1185">Reference proteome</keyword>
<evidence type="ECO:0000313" key="2">
    <source>
        <dbReference type="Proteomes" id="UP001152795"/>
    </source>
</evidence>
<accession>A0A7D9EG22</accession>
<sequence>SVIQAVPRVVVLNCPLPYIKVLSGTTVDFTWKFRVFEEKMIKAISWYYSVSDDNWTDSEKLVQKTFKVNHSNEVSGNPLLKPDKRNRTNCTFDHQDQIFTMNCRLTNAKAYDSVSYGMKVKFRAGTTIVITNTSTLKVVGKLRNFERCSK</sequence>
<protein>
    <submittedName>
        <fullName evidence="1">Uncharacterized protein</fullName>
    </submittedName>
</protein>
<gene>
    <name evidence="1" type="ORF">PACLA_8A069692</name>
</gene>
<comment type="caution">
    <text evidence="1">The sequence shown here is derived from an EMBL/GenBank/DDBJ whole genome shotgun (WGS) entry which is preliminary data.</text>
</comment>
<dbReference type="Proteomes" id="UP001152795">
    <property type="component" value="Unassembled WGS sequence"/>
</dbReference>
<organism evidence="1 2">
    <name type="scientific">Paramuricea clavata</name>
    <name type="common">Red gorgonian</name>
    <name type="synonym">Violescent sea-whip</name>
    <dbReference type="NCBI Taxonomy" id="317549"/>
    <lineage>
        <taxon>Eukaryota</taxon>
        <taxon>Metazoa</taxon>
        <taxon>Cnidaria</taxon>
        <taxon>Anthozoa</taxon>
        <taxon>Octocorallia</taxon>
        <taxon>Malacalcyonacea</taxon>
        <taxon>Plexauridae</taxon>
        <taxon>Paramuricea</taxon>
    </lineage>
</organism>
<reference evidence="1" key="1">
    <citation type="submission" date="2020-04" db="EMBL/GenBank/DDBJ databases">
        <authorList>
            <person name="Alioto T."/>
            <person name="Alioto T."/>
            <person name="Gomez Garrido J."/>
        </authorList>
    </citation>
    <scope>NUCLEOTIDE SEQUENCE</scope>
    <source>
        <strain evidence="1">A484AB</strain>
    </source>
</reference>
<feature type="non-terminal residue" evidence="1">
    <location>
        <position position="1"/>
    </location>
</feature>
<dbReference type="AlphaFoldDB" id="A0A7D9EG22"/>
<evidence type="ECO:0000313" key="1">
    <source>
        <dbReference type="EMBL" id="CAB4006445.1"/>
    </source>
</evidence>
<dbReference type="EMBL" id="CACRXK020005510">
    <property type="protein sequence ID" value="CAB4006445.1"/>
    <property type="molecule type" value="Genomic_DNA"/>
</dbReference>